<accession>W7XJ15</accession>
<dbReference type="RefSeq" id="XP_012652349.1">
    <property type="nucleotide sequence ID" value="XM_012796895.1"/>
</dbReference>
<proteinExistence type="predicted"/>
<protein>
    <submittedName>
        <fullName evidence="2">Transmembrane protein, putative</fullName>
    </submittedName>
</protein>
<keyword evidence="1" id="KW-1133">Transmembrane helix</keyword>
<evidence type="ECO:0000313" key="3">
    <source>
        <dbReference type="Proteomes" id="UP000009168"/>
    </source>
</evidence>
<keyword evidence="1 2" id="KW-0812">Transmembrane</keyword>
<evidence type="ECO:0000256" key="1">
    <source>
        <dbReference type="SAM" id="Phobius"/>
    </source>
</evidence>
<feature type="transmembrane region" description="Helical" evidence="1">
    <location>
        <begin position="12"/>
        <end position="37"/>
    </location>
</feature>
<reference evidence="3" key="1">
    <citation type="journal article" date="2006" name="PLoS Biol.">
        <title>Macronuclear genome sequence of the ciliate Tetrahymena thermophila, a model eukaryote.</title>
        <authorList>
            <person name="Eisen J.A."/>
            <person name="Coyne R.S."/>
            <person name="Wu M."/>
            <person name="Wu D."/>
            <person name="Thiagarajan M."/>
            <person name="Wortman J.R."/>
            <person name="Badger J.H."/>
            <person name="Ren Q."/>
            <person name="Amedeo P."/>
            <person name="Jones K.M."/>
            <person name="Tallon L.J."/>
            <person name="Delcher A.L."/>
            <person name="Salzberg S.L."/>
            <person name="Silva J.C."/>
            <person name="Haas B.J."/>
            <person name="Majoros W.H."/>
            <person name="Farzad M."/>
            <person name="Carlton J.M."/>
            <person name="Smith R.K. Jr."/>
            <person name="Garg J."/>
            <person name="Pearlman R.E."/>
            <person name="Karrer K.M."/>
            <person name="Sun L."/>
            <person name="Manning G."/>
            <person name="Elde N.C."/>
            <person name="Turkewitz A.P."/>
            <person name="Asai D.J."/>
            <person name="Wilkes D.E."/>
            <person name="Wang Y."/>
            <person name="Cai H."/>
            <person name="Collins K."/>
            <person name="Stewart B.A."/>
            <person name="Lee S.R."/>
            <person name="Wilamowska K."/>
            <person name="Weinberg Z."/>
            <person name="Ruzzo W.L."/>
            <person name="Wloga D."/>
            <person name="Gaertig J."/>
            <person name="Frankel J."/>
            <person name="Tsao C.-C."/>
            <person name="Gorovsky M.A."/>
            <person name="Keeling P.J."/>
            <person name="Waller R.F."/>
            <person name="Patron N.J."/>
            <person name="Cherry J.M."/>
            <person name="Stover N.A."/>
            <person name="Krieger C.J."/>
            <person name="del Toro C."/>
            <person name="Ryder H.F."/>
            <person name="Williamson S.C."/>
            <person name="Barbeau R.A."/>
            <person name="Hamilton E.P."/>
            <person name="Orias E."/>
        </authorList>
    </citation>
    <scope>NUCLEOTIDE SEQUENCE [LARGE SCALE GENOMIC DNA]</scope>
    <source>
        <strain evidence="3">SB210</strain>
    </source>
</reference>
<keyword evidence="3" id="KW-1185">Reference proteome</keyword>
<evidence type="ECO:0000313" key="2">
    <source>
        <dbReference type="EMBL" id="EWS75111.1"/>
    </source>
</evidence>
<sequence length="114" mass="13717">MQICIININIFLRIYFIFSLPLSNLLMNFRVIIMILFCSFHKQQYPCKKLVIQLKLILIQIQEFAFQALKIKKILFLLFVKTNQLNLLKQILVFKSKIKRFIQFQLIILVNQLI</sequence>
<dbReference type="KEGG" id="tet:TTHERM_000295099"/>
<dbReference type="AlphaFoldDB" id="W7XJ15"/>
<dbReference type="EMBL" id="GG662740">
    <property type="protein sequence ID" value="EWS75111.1"/>
    <property type="molecule type" value="Genomic_DNA"/>
</dbReference>
<organism evidence="2 3">
    <name type="scientific">Tetrahymena thermophila (strain SB210)</name>
    <dbReference type="NCBI Taxonomy" id="312017"/>
    <lineage>
        <taxon>Eukaryota</taxon>
        <taxon>Sar</taxon>
        <taxon>Alveolata</taxon>
        <taxon>Ciliophora</taxon>
        <taxon>Intramacronucleata</taxon>
        <taxon>Oligohymenophorea</taxon>
        <taxon>Hymenostomatida</taxon>
        <taxon>Tetrahymenina</taxon>
        <taxon>Tetrahymenidae</taxon>
        <taxon>Tetrahymena</taxon>
    </lineage>
</organism>
<dbReference type="InParanoid" id="W7XJ15"/>
<dbReference type="GeneID" id="24438249"/>
<keyword evidence="1" id="KW-0472">Membrane</keyword>
<gene>
    <name evidence="2" type="ORF">TTHERM_000295099</name>
</gene>
<dbReference type="Proteomes" id="UP000009168">
    <property type="component" value="Unassembled WGS sequence"/>
</dbReference>
<name>W7XJ15_TETTS</name>